<organism evidence="1 2">
    <name type="scientific">Plutella xylostella</name>
    <name type="common">Diamondback moth</name>
    <name type="synonym">Plutella maculipennis</name>
    <dbReference type="NCBI Taxonomy" id="51655"/>
    <lineage>
        <taxon>Eukaryota</taxon>
        <taxon>Metazoa</taxon>
        <taxon>Ecdysozoa</taxon>
        <taxon>Arthropoda</taxon>
        <taxon>Hexapoda</taxon>
        <taxon>Insecta</taxon>
        <taxon>Pterygota</taxon>
        <taxon>Neoptera</taxon>
        <taxon>Endopterygota</taxon>
        <taxon>Lepidoptera</taxon>
        <taxon>Glossata</taxon>
        <taxon>Ditrysia</taxon>
        <taxon>Yponomeutoidea</taxon>
        <taxon>Plutellidae</taxon>
        <taxon>Plutella</taxon>
    </lineage>
</organism>
<keyword evidence="2" id="KW-1185">Reference proteome</keyword>
<evidence type="ECO:0000313" key="2">
    <source>
        <dbReference type="Proteomes" id="UP000823941"/>
    </source>
</evidence>
<evidence type="ECO:0000313" key="1">
    <source>
        <dbReference type="EMBL" id="KAG7300830.1"/>
    </source>
</evidence>
<gene>
    <name evidence="1" type="ORF">JYU34_015167</name>
</gene>
<accession>A0ABQ7Q6U2</accession>
<dbReference type="Proteomes" id="UP000823941">
    <property type="component" value="Chromosome 20"/>
</dbReference>
<sequence>MHSTIERASEYAKIFIPKDWVNVIRLARKDSPYQVKVMDHTDFKNFKTMRETSLPTKLKSNDGTILKWADVRWLRLKKDVPGSFFFKKDFWDDFK</sequence>
<dbReference type="EMBL" id="JAHIBW010000020">
    <property type="protein sequence ID" value="KAG7300830.1"/>
    <property type="molecule type" value="Genomic_DNA"/>
</dbReference>
<proteinExistence type="predicted"/>
<reference evidence="1 2" key="1">
    <citation type="submission" date="2021-06" db="EMBL/GenBank/DDBJ databases">
        <title>A haploid diamondback moth (Plutella xylostella L.) genome assembly resolves 31 chromosomes and identifies a diamide resistance mutation.</title>
        <authorList>
            <person name="Ward C.M."/>
            <person name="Perry K.D."/>
            <person name="Baker G."/>
            <person name="Powis K."/>
            <person name="Heckel D.G."/>
            <person name="Baxter S.W."/>
        </authorList>
    </citation>
    <scope>NUCLEOTIDE SEQUENCE [LARGE SCALE GENOMIC DNA]</scope>
    <source>
        <strain evidence="1 2">LV</strain>
        <tissue evidence="1">Single pupa</tissue>
    </source>
</reference>
<name>A0ABQ7Q6U2_PLUXY</name>
<protein>
    <submittedName>
        <fullName evidence="1">Uncharacterized protein</fullName>
    </submittedName>
</protein>
<comment type="caution">
    <text evidence="1">The sequence shown here is derived from an EMBL/GenBank/DDBJ whole genome shotgun (WGS) entry which is preliminary data.</text>
</comment>